<keyword evidence="1" id="KW-0004">4Fe-4S</keyword>
<evidence type="ECO:0000256" key="2">
    <source>
        <dbReference type="ARBA" id="ARBA00022505"/>
    </source>
</evidence>
<evidence type="ECO:0000313" key="10">
    <source>
        <dbReference type="Proteomes" id="UP000193136"/>
    </source>
</evidence>
<dbReference type="SMART" id="SM00926">
    <property type="entry name" value="Molybdop_Fe4S4"/>
    <property type="match status" value="1"/>
</dbReference>
<name>A0A1X0Y2K1_9BACT</name>
<organism evidence="9 10">
    <name type="scientific">Geothermobacter hydrogeniphilus</name>
    <dbReference type="NCBI Taxonomy" id="1969733"/>
    <lineage>
        <taxon>Bacteria</taxon>
        <taxon>Pseudomonadati</taxon>
        <taxon>Thermodesulfobacteriota</taxon>
        <taxon>Desulfuromonadia</taxon>
        <taxon>Desulfuromonadales</taxon>
        <taxon>Geothermobacteraceae</taxon>
        <taxon>Geothermobacter</taxon>
    </lineage>
</organism>
<evidence type="ECO:0000256" key="5">
    <source>
        <dbReference type="ARBA" id="ARBA00023002"/>
    </source>
</evidence>
<dbReference type="GO" id="GO:0046872">
    <property type="term" value="F:metal ion binding"/>
    <property type="evidence" value="ECO:0007669"/>
    <property type="project" value="UniProtKB-KW"/>
</dbReference>
<dbReference type="PANTHER" id="PTHR43742">
    <property type="entry name" value="TRIMETHYLAMINE-N-OXIDE REDUCTASE"/>
    <property type="match status" value="1"/>
</dbReference>
<dbReference type="RefSeq" id="WP_085010758.1">
    <property type="nucleotide sequence ID" value="NZ_NAAD01000012.1"/>
</dbReference>
<dbReference type="SUPFAM" id="SSF53706">
    <property type="entry name" value="Formate dehydrogenase/DMSO reductase, domains 1-3"/>
    <property type="match status" value="1"/>
</dbReference>
<gene>
    <name evidence="9" type="ORF">B5V00_10570</name>
</gene>
<dbReference type="GO" id="GO:0051539">
    <property type="term" value="F:4 iron, 4 sulfur cluster binding"/>
    <property type="evidence" value="ECO:0007669"/>
    <property type="project" value="UniProtKB-KW"/>
</dbReference>
<evidence type="ECO:0000256" key="1">
    <source>
        <dbReference type="ARBA" id="ARBA00022485"/>
    </source>
</evidence>
<keyword evidence="7" id="KW-0411">Iron-sulfur</keyword>
<dbReference type="PROSITE" id="PS51318">
    <property type="entry name" value="TAT"/>
    <property type="match status" value="1"/>
</dbReference>
<protein>
    <submittedName>
        <fullName evidence="9">Molybdopterin oxidoreductase</fullName>
    </submittedName>
</protein>
<keyword evidence="3" id="KW-0479">Metal-binding</keyword>
<dbReference type="Pfam" id="PF00384">
    <property type="entry name" value="Molybdopterin"/>
    <property type="match status" value="1"/>
</dbReference>
<evidence type="ECO:0000256" key="7">
    <source>
        <dbReference type="ARBA" id="ARBA00023014"/>
    </source>
</evidence>
<evidence type="ECO:0000313" key="9">
    <source>
        <dbReference type="EMBL" id="ORJ59328.1"/>
    </source>
</evidence>
<dbReference type="InterPro" id="IPR050612">
    <property type="entry name" value="Prok_Mopterin_Oxidored"/>
</dbReference>
<proteinExistence type="predicted"/>
<dbReference type="Gene3D" id="3.40.50.740">
    <property type="match status" value="1"/>
</dbReference>
<comment type="caution">
    <text evidence="9">The sequence shown here is derived from an EMBL/GenBank/DDBJ whole genome shotgun (WGS) entry which is preliminary data.</text>
</comment>
<dbReference type="InterPro" id="IPR006963">
    <property type="entry name" value="Mopterin_OxRdtase_4Fe-4S_dom"/>
</dbReference>
<dbReference type="Gene3D" id="3.30.200.210">
    <property type="match status" value="1"/>
</dbReference>
<sequence>MKKDKIKDIAAQAEIQDEKGVSRRGFLKCSAFLGGSLLFASQMEWALGMVRKAEAGTLSAAEMYDLGKAEHIIYGACLQCHTACNIKGKILNGVLVKIDGNPYSAMTMSPHLPYLTGPKEAAKVDGHLCPKGQAGIQSLYDPYRIVKVLKRYGKRGENKWQVVSFDQAVSEIVNGGKLFKHVPGEENRVVKGLKDIYALRDSKVAKAMAKDAAAVGKQKMTVAAFKKKYARYLDTLIDPDHPDLGPKNNRFVIQNGRIEHGRKEFSKRWQKDSFGSVNWYEHTSICEQSHHIGYNEFTRKWDKGKWGKGKHHMKPDIYNSKYILYFGTGAFEANFGPTNLARKVTQGIADGTLKIAVADPRFSKTAAKAEQWLPLKPGTDAALAYGMIRWIIDNKRYDKQYLSCANKAAANAVKETTWSNASHLVKIEKDGPGALLRASDVGLGSKEEFVAMVGGKPVAVDVHKGKAIYGDLEFDGKVKGIRVKSAFTLLTEMARSKSVAQWGVVCGIAEADIARAAKDFTSYGKQAVAELYRGPVQHTNGFYNARAVIALNVLIGNADWKGGLQAGGGHWHEDGSKNGPYNIKKLYADKMKSFGVTLTREKHKYEDSTLFSGYPAKRCWYPFSGNVYQEIIPSAAMGYPYTIDALMIHKGSPALTTPGANKNIEILQDLNKIPLLFASDIVIGETSMYADYIFPDTAIWERWGTPHATPDLLTAVSKVRQPMVQAMTEEVEVFGVKQPLGMETLLLAIAEKLGLPNHGRDGFGKGQPLERADDWFVRMAANLAKGDKPGTEVPAAGREEQAIFSKARKHLHGYAYDPKRWRKFLGDDMFLRTITVLNRGGRFEDAEHAYKGDKVHHQFKNQFNIYSEKVALARHPGTGKRFNGLPISEPVLDFHGREVKDAGYDMTLITYKDIVGGQSRTIGNYWAQGRELAENYILLNSRDARKLGLKDGSEAKILSASNPDGMWNIGHGLDRPVGGKVKVIEGVRPGVVAVSWSCGHWAYGANDVKVDGKVVKGDQRRGKGLCPNAAMRIDPALGDMCLTDPIGASSAFFGTRVKVVPV</sequence>
<dbReference type="Gene3D" id="3.40.228.10">
    <property type="entry name" value="Dimethylsulfoxide Reductase, domain 2"/>
    <property type="match status" value="1"/>
</dbReference>
<dbReference type="InterPro" id="IPR006311">
    <property type="entry name" value="TAT_signal"/>
</dbReference>
<dbReference type="PANTHER" id="PTHR43742:SF9">
    <property type="entry name" value="TETRATHIONATE REDUCTASE SUBUNIT A"/>
    <property type="match status" value="1"/>
</dbReference>
<evidence type="ECO:0000256" key="6">
    <source>
        <dbReference type="ARBA" id="ARBA00023004"/>
    </source>
</evidence>
<dbReference type="STRING" id="1969733.B5V00_10570"/>
<accession>A0A1X0Y2K1</accession>
<dbReference type="Gene3D" id="2.40.40.20">
    <property type="match status" value="1"/>
</dbReference>
<reference evidence="9 10" key="1">
    <citation type="submission" date="2017-03" db="EMBL/GenBank/DDBJ databases">
        <title>Genome sequence of Geothermobacter sp. EPR-M, Deep-Sea Iron Reducer.</title>
        <authorList>
            <person name="Tully B."/>
            <person name="Savalia P."/>
            <person name="Abuyen K."/>
            <person name="Baughan C."/>
            <person name="Romero E."/>
            <person name="Ronkowski C."/>
            <person name="Torres B."/>
            <person name="Tremblay J."/>
            <person name="Trujillo A."/>
            <person name="Tyler M."/>
            <person name="Perez-Rodriguez I."/>
            <person name="Amend J."/>
        </authorList>
    </citation>
    <scope>NUCLEOTIDE SEQUENCE [LARGE SCALE GENOMIC DNA]</scope>
    <source>
        <strain evidence="9 10">EPR-M</strain>
    </source>
</reference>
<dbReference type="SUPFAM" id="SSF50692">
    <property type="entry name" value="ADC-like"/>
    <property type="match status" value="1"/>
</dbReference>
<dbReference type="InterPro" id="IPR009010">
    <property type="entry name" value="Asp_de-COase-like_dom_sf"/>
</dbReference>
<dbReference type="OrthoDB" id="9810782at2"/>
<evidence type="ECO:0000256" key="4">
    <source>
        <dbReference type="ARBA" id="ARBA00022729"/>
    </source>
</evidence>
<keyword evidence="6" id="KW-0408">Iron</keyword>
<keyword evidence="10" id="KW-1185">Reference proteome</keyword>
<dbReference type="Proteomes" id="UP000193136">
    <property type="component" value="Unassembled WGS sequence"/>
</dbReference>
<dbReference type="AlphaFoldDB" id="A0A1X0Y2K1"/>
<keyword evidence="4" id="KW-0732">Signal</keyword>
<keyword evidence="5" id="KW-0560">Oxidoreductase</keyword>
<dbReference type="EMBL" id="NAAD01000012">
    <property type="protein sequence ID" value="ORJ59328.1"/>
    <property type="molecule type" value="Genomic_DNA"/>
</dbReference>
<dbReference type="GO" id="GO:0016491">
    <property type="term" value="F:oxidoreductase activity"/>
    <property type="evidence" value="ECO:0007669"/>
    <property type="project" value="UniProtKB-KW"/>
</dbReference>
<keyword evidence="2" id="KW-0500">Molybdenum</keyword>
<dbReference type="InterPro" id="IPR006656">
    <property type="entry name" value="Mopterin_OxRdtase"/>
</dbReference>
<evidence type="ECO:0000259" key="8">
    <source>
        <dbReference type="SMART" id="SM00926"/>
    </source>
</evidence>
<evidence type="ECO:0000256" key="3">
    <source>
        <dbReference type="ARBA" id="ARBA00022723"/>
    </source>
</evidence>
<feature type="domain" description="4Fe-4S Mo/W bis-MGD-type" evidence="8">
    <location>
        <begin position="70"/>
        <end position="141"/>
    </location>
</feature>